<accession>A0A8J3AMS1</accession>
<dbReference type="GO" id="GO:0009307">
    <property type="term" value="P:DNA restriction-modification system"/>
    <property type="evidence" value="ECO:0007669"/>
    <property type="project" value="UniProtKB-KW"/>
</dbReference>
<comment type="caution">
    <text evidence="5">The sequence shown here is derived from an EMBL/GenBank/DDBJ whole genome shotgun (WGS) entry which is preliminary data.</text>
</comment>
<sequence>MFPDKGENTPQVRFQGFNDTWEQRKLGEVTSQLTKSIYPQDTPKQMYIEYSMPAYDNGKHPYHSLGSTMSSSRKVLDRPCVLINKLNVRKKRVWLVVAPAKNSVSSAEFVPLASEQIDLSFLSYLTTSSRFTSYLLNSSSGSSNSQKRVTPEVVTDYLAALPCKAEQQQISVFFQQLDNLITLHTSDLDRLARLKKFLLQTMFV</sequence>
<keyword evidence="2" id="KW-0680">Restriction system</keyword>
<dbReference type="SUPFAM" id="SSF116734">
    <property type="entry name" value="DNA methylase specificity domain"/>
    <property type="match status" value="1"/>
</dbReference>
<evidence type="ECO:0000256" key="3">
    <source>
        <dbReference type="ARBA" id="ARBA00023125"/>
    </source>
</evidence>
<comment type="similarity">
    <text evidence="1">Belongs to the type-I restriction system S methylase family.</text>
</comment>
<evidence type="ECO:0000256" key="1">
    <source>
        <dbReference type="ARBA" id="ARBA00010923"/>
    </source>
</evidence>
<evidence type="ECO:0000259" key="4">
    <source>
        <dbReference type="Pfam" id="PF01420"/>
    </source>
</evidence>
<dbReference type="Proteomes" id="UP000619536">
    <property type="component" value="Unassembled WGS sequence"/>
</dbReference>
<reference evidence="5" key="2">
    <citation type="submission" date="2020-09" db="EMBL/GenBank/DDBJ databases">
        <authorList>
            <person name="Sun Q."/>
            <person name="Sedlacek I."/>
        </authorList>
    </citation>
    <scope>NUCLEOTIDE SEQUENCE</scope>
    <source>
        <strain evidence="5">CCM 8606</strain>
    </source>
</reference>
<dbReference type="PANTHER" id="PTHR30408:SF12">
    <property type="entry name" value="TYPE I RESTRICTION ENZYME MJAVIII SPECIFICITY SUBUNIT"/>
    <property type="match status" value="1"/>
</dbReference>
<keyword evidence="6" id="KW-1185">Reference proteome</keyword>
<keyword evidence="3" id="KW-0238">DNA-binding</keyword>
<evidence type="ECO:0000313" key="6">
    <source>
        <dbReference type="Proteomes" id="UP000619536"/>
    </source>
</evidence>
<gene>
    <name evidence="5" type="ORF">GCM10007377_16850</name>
</gene>
<evidence type="ECO:0000256" key="2">
    <source>
        <dbReference type="ARBA" id="ARBA00022747"/>
    </source>
</evidence>
<dbReference type="InterPro" id="IPR052021">
    <property type="entry name" value="Type-I_RS_S_subunit"/>
</dbReference>
<dbReference type="GO" id="GO:0003677">
    <property type="term" value="F:DNA binding"/>
    <property type="evidence" value="ECO:0007669"/>
    <property type="project" value="UniProtKB-KW"/>
</dbReference>
<dbReference type="EMBL" id="BMDH01000008">
    <property type="protein sequence ID" value="GGI15630.1"/>
    <property type="molecule type" value="Genomic_DNA"/>
</dbReference>
<dbReference type="PANTHER" id="PTHR30408">
    <property type="entry name" value="TYPE-1 RESTRICTION ENZYME ECOKI SPECIFICITY PROTEIN"/>
    <property type="match status" value="1"/>
</dbReference>
<protein>
    <recommendedName>
        <fullName evidence="4">Type I restriction modification DNA specificity domain-containing protein</fullName>
    </recommendedName>
</protein>
<name>A0A8J3AMS1_9BIFI</name>
<dbReference type="InterPro" id="IPR044946">
    <property type="entry name" value="Restrct_endonuc_typeI_TRD_sf"/>
</dbReference>
<feature type="domain" description="Type I restriction modification DNA specificity" evidence="4">
    <location>
        <begin position="18"/>
        <end position="189"/>
    </location>
</feature>
<dbReference type="Pfam" id="PF01420">
    <property type="entry name" value="Methylase_S"/>
    <property type="match status" value="1"/>
</dbReference>
<reference evidence="5" key="1">
    <citation type="journal article" date="2014" name="Int. J. Syst. Evol. Microbiol.">
        <title>Complete genome sequence of Corynebacterium casei LMG S-19264T (=DSM 44701T), isolated from a smear-ripened cheese.</title>
        <authorList>
            <consortium name="US DOE Joint Genome Institute (JGI-PGF)"/>
            <person name="Walter F."/>
            <person name="Albersmeier A."/>
            <person name="Kalinowski J."/>
            <person name="Ruckert C."/>
        </authorList>
    </citation>
    <scope>NUCLEOTIDE SEQUENCE</scope>
    <source>
        <strain evidence="5">CCM 8606</strain>
    </source>
</reference>
<organism evidence="5 6">
    <name type="scientific">Galliscardovia ingluviei</name>
    <dbReference type="NCBI Taxonomy" id="1769422"/>
    <lineage>
        <taxon>Bacteria</taxon>
        <taxon>Bacillati</taxon>
        <taxon>Actinomycetota</taxon>
        <taxon>Actinomycetes</taxon>
        <taxon>Bifidobacteriales</taxon>
        <taxon>Bifidobacteriaceae</taxon>
        <taxon>Galliscardovia</taxon>
    </lineage>
</organism>
<proteinExistence type="inferred from homology"/>
<dbReference type="AlphaFoldDB" id="A0A8J3AMS1"/>
<evidence type="ECO:0000313" key="5">
    <source>
        <dbReference type="EMBL" id="GGI15630.1"/>
    </source>
</evidence>
<dbReference type="Gene3D" id="3.90.220.20">
    <property type="entry name" value="DNA methylase specificity domains"/>
    <property type="match status" value="2"/>
</dbReference>
<dbReference type="InterPro" id="IPR000055">
    <property type="entry name" value="Restrct_endonuc_typeI_TRD"/>
</dbReference>